<dbReference type="Proteomes" id="UP000887116">
    <property type="component" value="Unassembled WGS sequence"/>
</dbReference>
<dbReference type="AlphaFoldDB" id="A0A8X6K5M3"/>
<keyword evidence="2" id="KW-1185">Reference proteome</keyword>
<dbReference type="EMBL" id="BMAO01019733">
    <property type="protein sequence ID" value="GFR32421.1"/>
    <property type="molecule type" value="Genomic_DNA"/>
</dbReference>
<evidence type="ECO:0000313" key="1">
    <source>
        <dbReference type="EMBL" id="GFR32421.1"/>
    </source>
</evidence>
<organism evidence="1 2">
    <name type="scientific">Trichonephila clavata</name>
    <name type="common">Joro spider</name>
    <name type="synonym">Nephila clavata</name>
    <dbReference type="NCBI Taxonomy" id="2740835"/>
    <lineage>
        <taxon>Eukaryota</taxon>
        <taxon>Metazoa</taxon>
        <taxon>Ecdysozoa</taxon>
        <taxon>Arthropoda</taxon>
        <taxon>Chelicerata</taxon>
        <taxon>Arachnida</taxon>
        <taxon>Araneae</taxon>
        <taxon>Araneomorphae</taxon>
        <taxon>Entelegynae</taxon>
        <taxon>Araneoidea</taxon>
        <taxon>Nephilidae</taxon>
        <taxon>Trichonephila</taxon>
    </lineage>
</organism>
<reference evidence="1" key="1">
    <citation type="submission" date="2020-07" db="EMBL/GenBank/DDBJ databases">
        <title>Multicomponent nature underlies the extraordinary mechanical properties of spider dragline silk.</title>
        <authorList>
            <person name="Kono N."/>
            <person name="Nakamura H."/>
            <person name="Mori M."/>
            <person name="Yoshida Y."/>
            <person name="Ohtoshi R."/>
            <person name="Malay A.D."/>
            <person name="Moran D.A.P."/>
            <person name="Tomita M."/>
            <person name="Numata K."/>
            <person name="Arakawa K."/>
        </authorList>
    </citation>
    <scope>NUCLEOTIDE SEQUENCE</scope>
</reference>
<accession>A0A8X6K5M3</accession>
<proteinExistence type="predicted"/>
<evidence type="ECO:0000313" key="2">
    <source>
        <dbReference type="Proteomes" id="UP000887116"/>
    </source>
</evidence>
<name>A0A8X6K5M3_TRICU</name>
<sequence length="100" mass="11473">MATFRRSNLYEEPEERFDLRPKRYINSLYRLDLRHTPWNVGIWSSKPESTLAPPFTAGFFPSHLSSHQSEGSEIPPVEILSLPTLTIHLLLGVLLLSMKP</sequence>
<dbReference type="OrthoDB" id="6445261at2759"/>
<comment type="caution">
    <text evidence="1">The sequence shown here is derived from an EMBL/GenBank/DDBJ whole genome shotgun (WGS) entry which is preliminary data.</text>
</comment>
<gene>
    <name evidence="1" type="ORF">TNCT_488301</name>
</gene>
<protein>
    <submittedName>
        <fullName evidence="1">Uncharacterized protein</fullName>
    </submittedName>
</protein>